<dbReference type="RefSeq" id="WP_203694195.1">
    <property type="nucleotide sequence ID" value="NZ_BAAALC010000014.1"/>
</dbReference>
<comment type="caution">
    <text evidence="3">The sequence shown here is derived from an EMBL/GenBank/DDBJ whole genome shotgun (WGS) entry which is preliminary data.</text>
</comment>
<feature type="transmembrane region" description="Helical" evidence="2">
    <location>
        <begin position="166"/>
        <end position="195"/>
    </location>
</feature>
<dbReference type="EMBL" id="BONI01000039">
    <property type="protein sequence ID" value="GIG07867.1"/>
    <property type="molecule type" value="Genomic_DNA"/>
</dbReference>
<accession>A0A8J3KWX7</accession>
<feature type="region of interest" description="Disordered" evidence="1">
    <location>
        <begin position="1"/>
        <end position="20"/>
    </location>
</feature>
<feature type="transmembrane region" description="Helical" evidence="2">
    <location>
        <begin position="99"/>
        <end position="119"/>
    </location>
</feature>
<feature type="transmembrane region" description="Helical" evidence="2">
    <location>
        <begin position="131"/>
        <end position="154"/>
    </location>
</feature>
<keyword evidence="2" id="KW-0472">Membrane</keyword>
<feature type="transmembrane region" description="Helical" evidence="2">
    <location>
        <begin position="59"/>
        <end position="78"/>
    </location>
</feature>
<keyword evidence="2" id="KW-0812">Transmembrane</keyword>
<feature type="transmembrane region" description="Helical" evidence="2">
    <location>
        <begin position="337"/>
        <end position="357"/>
    </location>
</feature>
<dbReference type="Proteomes" id="UP000630887">
    <property type="component" value="Unassembled WGS sequence"/>
</dbReference>
<evidence type="ECO:0000256" key="1">
    <source>
        <dbReference type="SAM" id="MobiDB-lite"/>
    </source>
</evidence>
<keyword evidence="2" id="KW-1133">Transmembrane helix</keyword>
<evidence type="ECO:0000256" key="2">
    <source>
        <dbReference type="SAM" id="Phobius"/>
    </source>
</evidence>
<protein>
    <submittedName>
        <fullName evidence="3">Uncharacterized protein</fullName>
    </submittedName>
</protein>
<feature type="transmembrane region" description="Helical" evidence="2">
    <location>
        <begin position="296"/>
        <end position="317"/>
    </location>
</feature>
<feature type="transmembrane region" description="Helical" evidence="2">
    <location>
        <begin position="28"/>
        <end position="47"/>
    </location>
</feature>
<gene>
    <name evidence="3" type="ORF">Cco03nite_45670</name>
</gene>
<reference evidence="3 4" key="1">
    <citation type="submission" date="2021-01" db="EMBL/GenBank/DDBJ databases">
        <title>Whole genome shotgun sequence of Catellatospora coxensis NBRC 107359.</title>
        <authorList>
            <person name="Komaki H."/>
            <person name="Tamura T."/>
        </authorList>
    </citation>
    <scope>NUCLEOTIDE SEQUENCE [LARGE SCALE GENOMIC DNA]</scope>
    <source>
        <strain evidence="3 4">NBRC 107359</strain>
    </source>
</reference>
<keyword evidence="4" id="KW-1185">Reference proteome</keyword>
<evidence type="ECO:0000313" key="3">
    <source>
        <dbReference type="EMBL" id="GIG07867.1"/>
    </source>
</evidence>
<name>A0A8J3KWX7_9ACTN</name>
<feature type="transmembrane region" description="Helical" evidence="2">
    <location>
        <begin position="266"/>
        <end position="284"/>
    </location>
</feature>
<organism evidence="3 4">
    <name type="scientific">Catellatospora coxensis</name>
    <dbReference type="NCBI Taxonomy" id="310354"/>
    <lineage>
        <taxon>Bacteria</taxon>
        <taxon>Bacillati</taxon>
        <taxon>Actinomycetota</taxon>
        <taxon>Actinomycetes</taxon>
        <taxon>Micromonosporales</taxon>
        <taxon>Micromonosporaceae</taxon>
        <taxon>Catellatospora</taxon>
    </lineage>
</organism>
<feature type="transmembrane region" description="Helical" evidence="2">
    <location>
        <begin position="241"/>
        <end position="260"/>
    </location>
</feature>
<sequence>MVSTAPAQDAPATASDPDRPVTSYRTDLVTVLLGTWFTIGLMVDAWAHNNVPELETFFTPWHAVFYWGFIVTAGWILWTCRAAFRGGRLPDLRAMPAGYPPAVFAIGGFALAGLGDMLWHVVFGVEQTIDILFSPTHLGLVASMLVIVTTPLRTAWARRTDPARGLLGLLPAVLSIALAATLVLLFLQYANALVYSPGRIMLSLANEDERLSSDMATSILVTNLVLILPILTLARRWALPPGSVTVVYAVIGALCAAITGFGNLELIGGLLVAGVLTDLAVLWLRPAPGDRGRLWAVAALAGLFTWAVYLAIGFLFASPDGPSGVLAARALPELYTGIPVVQALAGLLLAIVLTASARPGAAAGE</sequence>
<proteinExistence type="predicted"/>
<feature type="transmembrane region" description="Helical" evidence="2">
    <location>
        <begin position="215"/>
        <end position="234"/>
    </location>
</feature>
<dbReference type="AlphaFoldDB" id="A0A8J3KWX7"/>
<evidence type="ECO:0000313" key="4">
    <source>
        <dbReference type="Proteomes" id="UP000630887"/>
    </source>
</evidence>